<dbReference type="InterPro" id="IPR013783">
    <property type="entry name" value="Ig-like_fold"/>
</dbReference>
<name>A0A3B1JNT5_ASTMX</name>
<accession>A0A3B1JNT5</accession>
<feature type="domain" description="Ig-like" evidence="4">
    <location>
        <begin position="116"/>
        <end position="194"/>
    </location>
</feature>
<dbReference type="InParanoid" id="A0A3B1JNT5"/>
<dbReference type="SUPFAM" id="SSF48726">
    <property type="entry name" value="Immunoglobulin"/>
    <property type="match status" value="4"/>
</dbReference>
<dbReference type="STRING" id="7994.ENSAMXP00000044037"/>
<dbReference type="Ensembl" id="ENSAMXT00000045745.1">
    <property type="protein sequence ID" value="ENSAMXP00000044037.1"/>
    <property type="gene ID" value="ENSAMXG00000033327.1"/>
</dbReference>
<dbReference type="Gene3D" id="2.60.40.10">
    <property type="entry name" value="Immunoglobulins"/>
    <property type="match status" value="4"/>
</dbReference>
<reference evidence="5" key="3">
    <citation type="submission" date="2025-08" db="UniProtKB">
        <authorList>
            <consortium name="Ensembl"/>
        </authorList>
    </citation>
    <scope>IDENTIFICATION</scope>
</reference>
<feature type="domain" description="Ig-like" evidence="4">
    <location>
        <begin position="21"/>
        <end position="107"/>
    </location>
</feature>
<dbReference type="InterPro" id="IPR007110">
    <property type="entry name" value="Ig-like_dom"/>
</dbReference>
<reference evidence="5" key="4">
    <citation type="submission" date="2025-09" db="UniProtKB">
        <authorList>
            <consortium name="Ensembl"/>
        </authorList>
    </citation>
    <scope>IDENTIFICATION</scope>
</reference>
<dbReference type="SMART" id="SM00408">
    <property type="entry name" value="IGc2"/>
    <property type="match status" value="4"/>
</dbReference>
<dbReference type="GO" id="GO:0006955">
    <property type="term" value="P:immune response"/>
    <property type="evidence" value="ECO:0007669"/>
    <property type="project" value="TreeGrafter"/>
</dbReference>
<evidence type="ECO:0000313" key="5">
    <source>
        <dbReference type="Ensembl" id="ENSAMXP00000044037.1"/>
    </source>
</evidence>
<dbReference type="SMART" id="SM00409">
    <property type="entry name" value="IG"/>
    <property type="match status" value="4"/>
</dbReference>
<reference evidence="6" key="2">
    <citation type="journal article" date="2014" name="Nat. Commun.">
        <title>The cavefish genome reveals candidate genes for eye loss.</title>
        <authorList>
            <person name="McGaugh S.E."/>
            <person name="Gross J.B."/>
            <person name="Aken B."/>
            <person name="Blin M."/>
            <person name="Borowsky R."/>
            <person name="Chalopin D."/>
            <person name="Hinaux H."/>
            <person name="Jeffery W.R."/>
            <person name="Keene A."/>
            <person name="Ma L."/>
            <person name="Minx P."/>
            <person name="Murphy D."/>
            <person name="O'Quin K.E."/>
            <person name="Retaux S."/>
            <person name="Rohner N."/>
            <person name="Searle S.M."/>
            <person name="Stahl B.A."/>
            <person name="Tabin C."/>
            <person name="Volff J.N."/>
            <person name="Yoshizawa M."/>
            <person name="Warren W.C."/>
        </authorList>
    </citation>
    <scope>NUCLEOTIDE SEQUENCE [LARGE SCALE GENOMIC DNA]</scope>
    <source>
        <strain evidence="6">female</strain>
    </source>
</reference>
<proteinExistence type="predicted"/>
<feature type="domain" description="Ig-like" evidence="4">
    <location>
        <begin position="298"/>
        <end position="384"/>
    </location>
</feature>
<dbReference type="PANTHER" id="PTHR11481:SF64">
    <property type="entry name" value="FC RECEPTOR-LIKE PROTEIN 4"/>
    <property type="match status" value="1"/>
</dbReference>
<keyword evidence="1 3" id="KW-0732">Signal</keyword>
<dbReference type="GO" id="GO:0009897">
    <property type="term" value="C:external side of plasma membrane"/>
    <property type="evidence" value="ECO:0007669"/>
    <property type="project" value="TreeGrafter"/>
</dbReference>
<dbReference type="GO" id="GO:0004888">
    <property type="term" value="F:transmembrane signaling receptor activity"/>
    <property type="evidence" value="ECO:0007669"/>
    <property type="project" value="TreeGrafter"/>
</dbReference>
<dbReference type="Pfam" id="PF13895">
    <property type="entry name" value="Ig_2"/>
    <property type="match status" value="4"/>
</dbReference>
<evidence type="ECO:0000256" key="2">
    <source>
        <dbReference type="ARBA" id="ARBA00023157"/>
    </source>
</evidence>
<dbReference type="FunFam" id="2.60.40.10:FF:001607">
    <property type="entry name" value="Leukocyte immune-type receptor TS32.15 L2.5a"/>
    <property type="match status" value="2"/>
</dbReference>
<evidence type="ECO:0000259" key="4">
    <source>
        <dbReference type="PROSITE" id="PS50835"/>
    </source>
</evidence>
<dbReference type="PANTHER" id="PTHR11481">
    <property type="entry name" value="IMMUNOGLOBULIN FC RECEPTOR"/>
    <property type="match status" value="1"/>
</dbReference>
<evidence type="ECO:0000256" key="3">
    <source>
        <dbReference type="SAM" id="SignalP"/>
    </source>
</evidence>
<evidence type="ECO:0000313" key="6">
    <source>
        <dbReference type="Proteomes" id="UP000018467"/>
    </source>
</evidence>
<dbReference type="InterPro" id="IPR036179">
    <property type="entry name" value="Ig-like_dom_sf"/>
</dbReference>
<dbReference type="PROSITE" id="PS50835">
    <property type="entry name" value="IG_LIKE"/>
    <property type="match status" value="4"/>
</dbReference>
<reference evidence="6" key="1">
    <citation type="submission" date="2013-03" db="EMBL/GenBank/DDBJ databases">
        <authorList>
            <person name="Jeffery W."/>
            <person name="Warren W."/>
            <person name="Wilson R.K."/>
        </authorList>
    </citation>
    <scope>NUCLEOTIDE SEQUENCE</scope>
    <source>
        <strain evidence="6">female</strain>
    </source>
</reference>
<dbReference type="AlphaFoldDB" id="A0A3B1JNT5"/>
<dbReference type="InterPro" id="IPR003599">
    <property type="entry name" value="Ig_sub"/>
</dbReference>
<protein>
    <recommendedName>
        <fullName evidence="4">Ig-like domain-containing protein</fullName>
    </recommendedName>
</protein>
<feature type="chain" id="PRO_5017205433" description="Ig-like domain-containing protein" evidence="3">
    <location>
        <begin position="19"/>
        <end position="473"/>
    </location>
</feature>
<feature type="signal peptide" evidence="3">
    <location>
        <begin position="1"/>
        <end position="18"/>
    </location>
</feature>
<dbReference type="Proteomes" id="UP000018467">
    <property type="component" value="Unassembled WGS sequence"/>
</dbReference>
<dbReference type="GO" id="GO:0007166">
    <property type="term" value="P:cell surface receptor signaling pathway"/>
    <property type="evidence" value="ECO:0007669"/>
    <property type="project" value="TreeGrafter"/>
</dbReference>
<feature type="domain" description="Ig-like" evidence="4">
    <location>
        <begin position="207"/>
        <end position="291"/>
    </location>
</feature>
<dbReference type="InterPro" id="IPR050488">
    <property type="entry name" value="Ig_Fc_receptor"/>
</dbReference>
<dbReference type="InterPro" id="IPR003598">
    <property type="entry name" value="Ig_sub2"/>
</dbReference>
<sequence>MCSELFFFFVCFFHLVLIKSPKAVVSVTPDKDVFRGETVTLRCDIQSGGDTEWKHIWFKDGREFHLQSTSQLQFRLSSVRGYDSGKFSCRGERKRDSKLSEMSDALTLSVFEKPKPSLKVNPHPTVYTGETLTLTCDLKISHTEWKFMWFRVSQPLQPLTPEYKNTNTLSITASDTAEYQCSALRGENFTTDLSNPIKITVRKKPKPSLKVNPHTTVYTGDTLTLTCDLKISHTEWKFMWFRVSQPLQHLTPEYKNTNTLSITASDTAEYQCSALRGENIYTDYSDPIKITVRTPPKPKLTSTVVSVTPDKDVYRGETVTLRCDIQSEGKTEWKYSWFKDDHTSQITSQEYRFSPVRVLDSVKFSCRGERKRDSQFSEMSDALTLTVFGECVGFFSVIKCNNLISLYHHDLFLLCGGNLGLPAKNQQNTSQKQNVAGPGDSVSIPLQSGQFTLHYITKKSTSIFTRPISETQL</sequence>
<keyword evidence="2" id="KW-1015">Disulfide bond</keyword>
<evidence type="ECO:0000256" key="1">
    <source>
        <dbReference type="ARBA" id="ARBA00022729"/>
    </source>
</evidence>
<dbReference type="GeneTree" id="ENSGT00940000162700"/>
<organism evidence="5 6">
    <name type="scientific">Astyanax mexicanus</name>
    <name type="common">Blind cave fish</name>
    <name type="synonym">Astyanax fasciatus mexicanus</name>
    <dbReference type="NCBI Taxonomy" id="7994"/>
    <lineage>
        <taxon>Eukaryota</taxon>
        <taxon>Metazoa</taxon>
        <taxon>Chordata</taxon>
        <taxon>Craniata</taxon>
        <taxon>Vertebrata</taxon>
        <taxon>Euteleostomi</taxon>
        <taxon>Actinopterygii</taxon>
        <taxon>Neopterygii</taxon>
        <taxon>Teleostei</taxon>
        <taxon>Ostariophysi</taxon>
        <taxon>Characiformes</taxon>
        <taxon>Characoidei</taxon>
        <taxon>Acestrorhamphidae</taxon>
        <taxon>Acestrorhamphinae</taxon>
        <taxon>Astyanax</taxon>
    </lineage>
</organism>
<keyword evidence="6" id="KW-1185">Reference proteome</keyword>